<dbReference type="SUPFAM" id="SSF53067">
    <property type="entry name" value="Actin-like ATPase domain"/>
    <property type="match status" value="1"/>
</dbReference>
<dbReference type="Pfam" id="PF00480">
    <property type="entry name" value="ROK"/>
    <property type="match status" value="1"/>
</dbReference>
<organism evidence="1">
    <name type="scientific">marine sediment metagenome</name>
    <dbReference type="NCBI Taxonomy" id="412755"/>
    <lineage>
        <taxon>unclassified sequences</taxon>
        <taxon>metagenomes</taxon>
        <taxon>ecological metagenomes</taxon>
    </lineage>
</organism>
<dbReference type="InterPro" id="IPR036388">
    <property type="entry name" value="WH-like_DNA-bd_sf"/>
</dbReference>
<dbReference type="EMBL" id="BARS01007004">
    <property type="protein sequence ID" value="GAF76876.1"/>
    <property type="molecule type" value="Genomic_DNA"/>
</dbReference>
<gene>
    <name evidence="1" type="ORF">S01H1_13567</name>
</gene>
<protein>
    <recommendedName>
        <fullName evidence="2">HTH marR-type domain-containing protein</fullName>
    </recommendedName>
</protein>
<evidence type="ECO:0008006" key="2">
    <source>
        <dbReference type="Google" id="ProtNLM"/>
    </source>
</evidence>
<dbReference type="Gene3D" id="1.10.10.10">
    <property type="entry name" value="Winged helix-like DNA-binding domain superfamily/Winged helix DNA-binding domain"/>
    <property type="match status" value="1"/>
</dbReference>
<dbReference type="InterPro" id="IPR043129">
    <property type="entry name" value="ATPase_NBD"/>
</dbReference>
<evidence type="ECO:0000313" key="1">
    <source>
        <dbReference type="EMBL" id="GAF76876.1"/>
    </source>
</evidence>
<dbReference type="InterPro" id="IPR036390">
    <property type="entry name" value="WH_DNA-bd_sf"/>
</dbReference>
<dbReference type="PANTHER" id="PTHR18964">
    <property type="entry name" value="ROK (REPRESSOR, ORF, KINASE) FAMILY"/>
    <property type="match status" value="1"/>
</dbReference>
<sequence>MMAQTELVEKEIPLILREQKLTDRQRRNLEILDTIRKNRLISRAEISKHTDINIVTVSNYIDTYLKKGLVFERGLDISTGGRRPELVEINPQYGYVLGVDLGPLNVSSASMQVVATDFTASLRAKASEKREDDNIEESLEILKGLIAEVLASNQVDRKKMRGIGVGVCGIMDKFGGTARNPLTGATFVNYVTIKKELGDEFGLPVFIENAASCALFAEKWMGISLEVKTADNIIYIFSDNQCAIMLRGELYTGSSKSVGQLNFAPPRNNFSNSDYCWMDPSSDCIIRSSRQDLEKLAESKEILTSAGVRLGAKIAYLVNIFNPQVVIIGKNFAQLGDIFLDAIRRTVNRWAFRESSQQVRIIPVTLDEKATALGA</sequence>
<dbReference type="AlphaFoldDB" id="X0SP15"/>
<name>X0SP15_9ZZZZ</name>
<dbReference type="Gene3D" id="3.30.420.40">
    <property type="match status" value="2"/>
</dbReference>
<feature type="non-terminal residue" evidence="1">
    <location>
        <position position="375"/>
    </location>
</feature>
<reference evidence="1" key="1">
    <citation type="journal article" date="2014" name="Front. Microbiol.">
        <title>High frequency of phylogenetically diverse reductive dehalogenase-homologous genes in deep subseafloor sedimentary metagenomes.</title>
        <authorList>
            <person name="Kawai M."/>
            <person name="Futagami T."/>
            <person name="Toyoda A."/>
            <person name="Takaki Y."/>
            <person name="Nishi S."/>
            <person name="Hori S."/>
            <person name="Arai W."/>
            <person name="Tsubouchi T."/>
            <person name="Morono Y."/>
            <person name="Uchiyama I."/>
            <person name="Ito T."/>
            <person name="Fujiyama A."/>
            <person name="Inagaki F."/>
            <person name="Takami H."/>
        </authorList>
    </citation>
    <scope>NUCLEOTIDE SEQUENCE</scope>
    <source>
        <strain evidence="1">Expedition CK06-06</strain>
    </source>
</reference>
<dbReference type="InterPro" id="IPR000600">
    <property type="entry name" value="ROK"/>
</dbReference>
<accession>X0SP15</accession>
<dbReference type="SUPFAM" id="SSF46785">
    <property type="entry name" value="Winged helix' DNA-binding domain"/>
    <property type="match status" value="1"/>
</dbReference>
<comment type="caution">
    <text evidence="1">The sequence shown here is derived from an EMBL/GenBank/DDBJ whole genome shotgun (WGS) entry which is preliminary data.</text>
</comment>
<dbReference type="PANTHER" id="PTHR18964:SF149">
    <property type="entry name" value="BIFUNCTIONAL UDP-N-ACETYLGLUCOSAMINE 2-EPIMERASE_N-ACETYLMANNOSAMINE KINASE"/>
    <property type="match status" value="1"/>
</dbReference>
<proteinExistence type="predicted"/>